<evidence type="ECO:0000313" key="1">
    <source>
        <dbReference type="EMBL" id="OGC12980.1"/>
    </source>
</evidence>
<gene>
    <name evidence="1" type="ORF">A2290_04940</name>
</gene>
<evidence type="ECO:0000313" key="2">
    <source>
        <dbReference type="Proteomes" id="UP000177905"/>
    </source>
</evidence>
<dbReference type="Proteomes" id="UP000177905">
    <property type="component" value="Unassembled WGS sequence"/>
</dbReference>
<comment type="caution">
    <text evidence="1">The sequence shown here is derived from an EMBL/GenBank/DDBJ whole genome shotgun (WGS) entry which is preliminary data.</text>
</comment>
<dbReference type="EMBL" id="MEUA01000063">
    <property type="protein sequence ID" value="OGC12980.1"/>
    <property type="molecule type" value="Genomic_DNA"/>
</dbReference>
<organism evidence="1 2">
    <name type="scientific">candidate division WOR-1 bacterium RIFOXYB2_FULL_36_35</name>
    <dbReference type="NCBI Taxonomy" id="1802578"/>
    <lineage>
        <taxon>Bacteria</taxon>
        <taxon>Bacillati</taxon>
        <taxon>Saganbacteria</taxon>
    </lineage>
</organism>
<reference evidence="1 2" key="1">
    <citation type="journal article" date="2016" name="Nat. Commun.">
        <title>Thousands of microbial genomes shed light on interconnected biogeochemical processes in an aquifer system.</title>
        <authorList>
            <person name="Anantharaman K."/>
            <person name="Brown C.T."/>
            <person name="Hug L.A."/>
            <person name="Sharon I."/>
            <person name="Castelle C.J."/>
            <person name="Probst A.J."/>
            <person name="Thomas B.C."/>
            <person name="Singh A."/>
            <person name="Wilkins M.J."/>
            <person name="Karaoz U."/>
            <person name="Brodie E.L."/>
            <person name="Williams K.H."/>
            <person name="Hubbard S.S."/>
            <person name="Banfield J.F."/>
        </authorList>
    </citation>
    <scope>NUCLEOTIDE SEQUENCE [LARGE SCALE GENOMIC DNA]</scope>
</reference>
<dbReference type="AlphaFoldDB" id="A0A1F4RXT4"/>
<sequence length="363" mass="40830">MFSLLVQRGCFQHCSGCHAGSYKVTSDASWDQTKKVVLGMESAMKKLEVEPDAPIIEVFRDGDPSWIRFPDHPQKGVGDLAKMLYQHLGRKSKVMTSGIRPDMIDWVIDQYVKGAPYFSSASVSASIQTITHIQDPDADVDSRARILDTFIQKNPSETQSYLDFMFYTPKGEDTLTKRTVQLVRKIIYASKLFPKRLAEIDFEQIDGTKNQKFMVGNVGLRASPFLSLSTYGRGVIKGGQKLDSVGITDWLSIVDGRDVVLQVGDEFFTRKELIADYDRRSFFIDGLRGLSVNNGWLIGDTAVPNIDEVFRTEFDITPALVIKSQRIGLFYQGLTLGPTINFLISNPARLELQEVLPWVRLNV</sequence>
<accession>A0A1F4RXT4</accession>
<proteinExistence type="predicted"/>
<protein>
    <submittedName>
        <fullName evidence="1">Uncharacterized protein</fullName>
    </submittedName>
</protein>
<name>A0A1F4RXT4_UNCSA</name>